<gene>
    <name evidence="7" type="ORF">HNP48_001653</name>
</gene>
<dbReference type="Proteomes" id="UP000575083">
    <property type="component" value="Unassembled WGS sequence"/>
</dbReference>
<comment type="caution">
    <text evidence="7">The sequence shown here is derived from an EMBL/GenBank/DDBJ whole genome shotgun (WGS) entry which is preliminary data.</text>
</comment>
<dbReference type="Gene3D" id="2.60.40.420">
    <property type="entry name" value="Cupredoxins - blue copper proteins"/>
    <property type="match status" value="1"/>
</dbReference>
<keyword evidence="5" id="KW-0732">Signal</keyword>
<evidence type="ECO:0000313" key="8">
    <source>
        <dbReference type="Proteomes" id="UP000575083"/>
    </source>
</evidence>
<evidence type="ECO:0000256" key="5">
    <source>
        <dbReference type="SAM" id="SignalP"/>
    </source>
</evidence>
<dbReference type="PROSITE" id="PS00079">
    <property type="entry name" value="MULTICOPPER_OXIDASE1"/>
    <property type="match status" value="1"/>
</dbReference>
<proteinExistence type="predicted"/>
<keyword evidence="2" id="KW-0479">Metal-binding</keyword>
<dbReference type="EMBL" id="JACHLK010000002">
    <property type="protein sequence ID" value="MBB6558989.1"/>
    <property type="molecule type" value="Genomic_DNA"/>
</dbReference>
<protein>
    <submittedName>
        <fullName evidence="7">Putative cupredoxin-like copper-binding protein</fullName>
    </submittedName>
</protein>
<dbReference type="InterPro" id="IPR050845">
    <property type="entry name" value="Cu-binding_ET"/>
</dbReference>
<organism evidence="7 8">
    <name type="scientific">Acidovorax soli</name>
    <dbReference type="NCBI Taxonomy" id="592050"/>
    <lineage>
        <taxon>Bacteria</taxon>
        <taxon>Pseudomonadati</taxon>
        <taxon>Pseudomonadota</taxon>
        <taxon>Betaproteobacteria</taxon>
        <taxon>Burkholderiales</taxon>
        <taxon>Comamonadaceae</taxon>
        <taxon>Acidovorax</taxon>
    </lineage>
</organism>
<name>A0A7X0U8N8_9BURK</name>
<feature type="signal peptide" evidence="5">
    <location>
        <begin position="1"/>
        <end position="29"/>
    </location>
</feature>
<dbReference type="PANTHER" id="PTHR38439:SF3">
    <property type="entry name" value="COPPER-RESISTANT CUPROPROTEIN COPI"/>
    <property type="match status" value="1"/>
</dbReference>
<dbReference type="PROSITE" id="PS51318">
    <property type="entry name" value="TAT"/>
    <property type="match status" value="1"/>
</dbReference>
<dbReference type="GO" id="GO:0005507">
    <property type="term" value="F:copper ion binding"/>
    <property type="evidence" value="ECO:0007669"/>
    <property type="project" value="InterPro"/>
</dbReference>
<dbReference type="InterPro" id="IPR000923">
    <property type="entry name" value="BlueCu_1"/>
</dbReference>
<keyword evidence="4" id="KW-0186">Copper</keyword>
<dbReference type="CDD" id="cd04211">
    <property type="entry name" value="Cupredoxin_like_2"/>
    <property type="match status" value="1"/>
</dbReference>
<dbReference type="InterPro" id="IPR008972">
    <property type="entry name" value="Cupredoxin"/>
</dbReference>
<dbReference type="Pfam" id="PF00127">
    <property type="entry name" value="Copper-bind"/>
    <property type="match status" value="1"/>
</dbReference>
<evidence type="ECO:0000256" key="1">
    <source>
        <dbReference type="ARBA" id="ARBA00004418"/>
    </source>
</evidence>
<dbReference type="InterPro" id="IPR033138">
    <property type="entry name" value="Cu_oxidase_CS"/>
</dbReference>
<sequence length="174" mass="18717">MNTLSTSRRLALQLAASAALLGATGAAWAHGDAPHGSTAKAALPAQQQDWGIAGNPKAVQRTITLRMGDDMRFAPAHIEVREGETVRLVVQNKGQILHEIVLGTQASLAQHAEMMLKHPGMEHDEPYMAHVKAGNQGDLVWTFNRPGRFDFACLIPGHYQAGMVGTINVVPRKG</sequence>
<dbReference type="PANTHER" id="PTHR38439">
    <property type="entry name" value="AURACYANIN-B"/>
    <property type="match status" value="1"/>
</dbReference>
<comment type="subcellular location">
    <subcellularLocation>
        <location evidence="1">Periplasm</location>
    </subcellularLocation>
</comment>
<dbReference type="SUPFAM" id="SSF49503">
    <property type="entry name" value="Cupredoxins"/>
    <property type="match status" value="1"/>
</dbReference>
<feature type="domain" description="Blue (type 1) copper" evidence="6">
    <location>
        <begin position="67"/>
        <end position="169"/>
    </location>
</feature>
<dbReference type="AlphaFoldDB" id="A0A7X0U8N8"/>
<evidence type="ECO:0000256" key="2">
    <source>
        <dbReference type="ARBA" id="ARBA00022723"/>
    </source>
</evidence>
<reference evidence="7 8" key="1">
    <citation type="submission" date="2020-08" db="EMBL/GenBank/DDBJ databases">
        <title>Functional genomics of gut bacteria from endangered species of beetles.</title>
        <authorList>
            <person name="Carlos-Shanley C."/>
        </authorList>
    </citation>
    <scope>NUCLEOTIDE SEQUENCE [LARGE SCALE GENOMIC DNA]</scope>
    <source>
        <strain evidence="7 8">S00198</strain>
    </source>
</reference>
<dbReference type="RefSeq" id="WP_184856391.1">
    <property type="nucleotide sequence ID" value="NZ_JACHLK010000002.1"/>
</dbReference>
<keyword evidence="8" id="KW-1185">Reference proteome</keyword>
<accession>A0A7X0U8N8</accession>
<keyword evidence="3" id="KW-0574">Periplasm</keyword>
<evidence type="ECO:0000256" key="3">
    <source>
        <dbReference type="ARBA" id="ARBA00022764"/>
    </source>
</evidence>
<dbReference type="InterPro" id="IPR006311">
    <property type="entry name" value="TAT_signal"/>
</dbReference>
<dbReference type="GO" id="GO:0042597">
    <property type="term" value="C:periplasmic space"/>
    <property type="evidence" value="ECO:0007669"/>
    <property type="project" value="UniProtKB-SubCell"/>
</dbReference>
<evidence type="ECO:0000259" key="6">
    <source>
        <dbReference type="Pfam" id="PF00127"/>
    </source>
</evidence>
<evidence type="ECO:0000256" key="4">
    <source>
        <dbReference type="ARBA" id="ARBA00023008"/>
    </source>
</evidence>
<dbReference type="GO" id="GO:0009055">
    <property type="term" value="F:electron transfer activity"/>
    <property type="evidence" value="ECO:0007669"/>
    <property type="project" value="InterPro"/>
</dbReference>
<feature type="chain" id="PRO_5031436314" evidence="5">
    <location>
        <begin position="30"/>
        <end position="174"/>
    </location>
</feature>
<evidence type="ECO:0000313" key="7">
    <source>
        <dbReference type="EMBL" id="MBB6558989.1"/>
    </source>
</evidence>